<keyword evidence="3" id="KW-0269">Exonuclease</keyword>
<keyword evidence="3" id="KW-0540">Nuclease</keyword>
<dbReference type="OrthoDB" id="2340043at2"/>
<dbReference type="EMBL" id="CP035494">
    <property type="protein sequence ID" value="QAY61030.1"/>
    <property type="molecule type" value="Genomic_DNA"/>
</dbReference>
<dbReference type="GO" id="GO:0004527">
    <property type="term" value="F:exonuclease activity"/>
    <property type="evidence" value="ECO:0007669"/>
    <property type="project" value="UniProtKB-KW"/>
</dbReference>
<dbReference type="Pfam" id="PF03372">
    <property type="entry name" value="Exo_endo_phos"/>
    <property type="match status" value="1"/>
</dbReference>
<sequence>MLRLLGILVTVLCAIGAAILSWPQFFHLERTWPIAQLVAFRGIIVLACAAVLVVMLLLMLIRPLRGFAASIALIAVLAGAANAGIIASRGLGNDALPAKTSQSLRVMTWNTAGSATDPDTIARTAVAMDADIVTLPETTIDTGEKVAIAMRGLGHRMWAYHTQYGEHGWDASSTTVLISPDLGDYSVVESTSDGTTNTSTVPSAVAMPVDGDGPIIVAAHAVAPRQSYMASWENDLRWIANQCAADNVIMAGDFNAGIDHMAALGVDGATMGRCHDAASATGTGGVGTWPTDMPALLGAPIDHVMATDAWIPTGSVVLTSLDGSGSDHRPLVVQLDRAK</sequence>
<dbReference type="InterPro" id="IPR036691">
    <property type="entry name" value="Endo/exonu/phosph_ase_sf"/>
</dbReference>
<evidence type="ECO:0000256" key="1">
    <source>
        <dbReference type="SAM" id="Phobius"/>
    </source>
</evidence>
<keyword evidence="1" id="KW-0812">Transmembrane</keyword>
<dbReference type="Gene3D" id="3.60.10.10">
    <property type="entry name" value="Endonuclease/exonuclease/phosphatase"/>
    <property type="match status" value="1"/>
</dbReference>
<evidence type="ECO:0000313" key="4">
    <source>
        <dbReference type="Proteomes" id="UP000293995"/>
    </source>
</evidence>
<keyword evidence="4" id="KW-1185">Reference proteome</keyword>
<gene>
    <name evidence="3" type="ORF">ET475_14225</name>
</gene>
<feature type="transmembrane region" description="Helical" evidence="1">
    <location>
        <begin position="37"/>
        <end position="60"/>
    </location>
</feature>
<keyword evidence="3" id="KW-0378">Hydrolase</keyword>
<dbReference type="InterPro" id="IPR005135">
    <property type="entry name" value="Endo/exonuclease/phosphatase"/>
</dbReference>
<organism evidence="3 4">
    <name type="scientific">Microbacterium protaetiae</name>
    <dbReference type="NCBI Taxonomy" id="2509458"/>
    <lineage>
        <taxon>Bacteria</taxon>
        <taxon>Bacillati</taxon>
        <taxon>Actinomycetota</taxon>
        <taxon>Actinomycetes</taxon>
        <taxon>Micrococcales</taxon>
        <taxon>Microbacteriaceae</taxon>
        <taxon>Microbacterium</taxon>
    </lineage>
</organism>
<feature type="domain" description="Endonuclease/exonuclease/phosphatase" evidence="2">
    <location>
        <begin position="107"/>
        <end position="328"/>
    </location>
</feature>
<feature type="transmembrane region" description="Helical" evidence="1">
    <location>
        <begin position="67"/>
        <end position="87"/>
    </location>
</feature>
<dbReference type="GO" id="GO:0004519">
    <property type="term" value="F:endonuclease activity"/>
    <property type="evidence" value="ECO:0007669"/>
    <property type="project" value="UniProtKB-KW"/>
</dbReference>
<keyword evidence="1" id="KW-0472">Membrane</keyword>
<proteinExistence type="predicted"/>
<dbReference type="RefSeq" id="WP_129391650.1">
    <property type="nucleotide sequence ID" value="NZ_CP035494.1"/>
</dbReference>
<evidence type="ECO:0000259" key="2">
    <source>
        <dbReference type="Pfam" id="PF03372"/>
    </source>
</evidence>
<reference evidence="3 4" key="1">
    <citation type="submission" date="2019-01" db="EMBL/GenBank/DDBJ databases">
        <title>Genome sequencing of strain DFW100M-13.</title>
        <authorList>
            <person name="Heo J."/>
            <person name="Kim S.-J."/>
            <person name="Kim J.-S."/>
            <person name="Hong S.-B."/>
            <person name="Kwon S.-W."/>
        </authorList>
    </citation>
    <scope>NUCLEOTIDE SEQUENCE [LARGE SCALE GENOMIC DNA]</scope>
    <source>
        <strain evidence="3 4">DFW100M-13</strain>
    </source>
</reference>
<dbReference type="SUPFAM" id="SSF56219">
    <property type="entry name" value="DNase I-like"/>
    <property type="match status" value="1"/>
</dbReference>
<protein>
    <submittedName>
        <fullName evidence="3">Endonuclease/exonuclease/phosphatase family protein</fullName>
    </submittedName>
</protein>
<accession>A0A4P6EF86</accession>
<dbReference type="Proteomes" id="UP000293995">
    <property type="component" value="Chromosome"/>
</dbReference>
<name>A0A4P6EF86_9MICO</name>
<keyword evidence="1" id="KW-1133">Transmembrane helix</keyword>
<evidence type="ECO:0000313" key="3">
    <source>
        <dbReference type="EMBL" id="QAY61030.1"/>
    </source>
</evidence>
<dbReference type="KEGG" id="mprt:ET475_14225"/>
<keyword evidence="3" id="KW-0255">Endonuclease</keyword>
<dbReference type="AlphaFoldDB" id="A0A4P6EF86"/>